<organism evidence="4 5">
    <name type="scientific">Enterobacter cloacae S611</name>
    <dbReference type="NCBI Taxonomy" id="1399146"/>
    <lineage>
        <taxon>Bacteria</taxon>
        <taxon>Pseudomonadati</taxon>
        <taxon>Pseudomonadota</taxon>
        <taxon>Gammaproteobacteria</taxon>
        <taxon>Enterobacterales</taxon>
        <taxon>Enterobacteriaceae</taxon>
        <taxon>Enterobacter</taxon>
        <taxon>Enterobacter cloacae complex</taxon>
    </lineage>
</organism>
<feature type="domain" description="PRD" evidence="3">
    <location>
        <begin position="229"/>
        <end position="336"/>
    </location>
</feature>
<feature type="region of interest" description="Disordered" evidence="2">
    <location>
        <begin position="426"/>
        <end position="445"/>
    </location>
</feature>
<evidence type="ECO:0000256" key="1">
    <source>
        <dbReference type="ARBA" id="ARBA00022737"/>
    </source>
</evidence>
<protein>
    <submittedName>
        <fullName evidence="4">PRD domain protein</fullName>
    </submittedName>
</protein>
<name>A0ABN0Q4P6_ENTCL</name>
<dbReference type="PANTHER" id="PTHR30185:SF14">
    <property type="entry name" value="STATIONARY PHASE-INDUCIBLE PROTEIN CSIE-RELATED"/>
    <property type="match status" value="1"/>
</dbReference>
<keyword evidence="5" id="KW-1185">Reference proteome</keyword>
<evidence type="ECO:0000313" key="4">
    <source>
        <dbReference type="EMBL" id="ESS56971.1"/>
    </source>
</evidence>
<evidence type="ECO:0000259" key="3">
    <source>
        <dbReference type="PROSITE" id="PS51372"/>
    </source>
</evidence>
<gene>
    <name evidence="4" type="ORF">EDP2_3027</name>
</gene>
<comment type="caution">
    <text evidence="4">The sequence shown here is derived from an EMBL/GenBank/DDBJ whole genome shotgun (WGS) entry which is preliminary data.</text>
</comment>
<reference evidence="4 5" key="1">
    <citation type="journal article" date="2014" name="Genome Announc.">
        <title>Draft Genome Sequence of Enterobacter cloacae Strain S611.</title>
        <authorList>
            <person name="Wang D."/>
            <person name="Han C.S."/>
            <person name="Dichosa A.E."/>
            <person name="Gleasner C.D."/>
            <person name="Johnson S.L."/>
            <person name="Daligault H.E."/>
            <person name="Davenport K.W."/>
            <person name="Li P.E."/>
            <person name="Pierson E.A."/>
            <person name="Pierson L.S.III."/>
        </authorList>
    </citation>
    <scope>NUCLEOTIDE SEQUENCE [LARGE SCALE GENOMIC DNA]</scope>
    <source>
        <strain evidence="4 5">S611</strain>
    </source>
</reference>
<dbReference type="PROSITE" id="PS51372">
    <property type="entry name" value="PRD_2"/>
    <property type="match status" value="1"/>
</dbReference>
<accession>A0ABN0Q4P6</accession>
<dbReference type="EMBL" id="AXOM01000050">
    <property type="protein sequence ID" value="ESS56971.1"/>
    <property type="molecule type" value="Genomic_DNA"/>
</dbReference>
<dbReference type="InterPro" id="IPR050661">
    <property type="entry name" value="BglG_antiterminators"/>
</dbReference>
<dbReference type="Pfam" id="PF00874">
    <property type="entry name" value="PRD"/>
    <property type="match status" value="2"/>
</dbReference>
<keyword evidence="1" id="KW-0677">Repeat</keyword>
<evidence type="ECO:0000256" key="2">
    <source>
        <dbReference type="SAM" id="MobiDB-lite"/>
    </source>
</evidence>
<dbReference type="Gene3D" id="1.10.1790.10">
    <property type="entry name" value="PRD domain"/>
    <property type="match status" value="1"/>
</dbReference>
<dbReference type="InterPro" id="IPR036634">
    <property type="entry name" value="PRD_sf"/>
</dbReference>
<sequence length="445" mass="50622">MTMTLTPPSVLSSPQRRCQVLLLLALPGQGITMKNISAINGVDDTVALQDIAETQSEIQLYHRLSIVPYGEGGYRIEGTPLDQRLCLLHWLRRALRLCPQFITEHFTPALKTALKQQGIARTLYDDINLHALINLCSRRLKRSFECRDRQFLGLYLQYCLLQHHSGHSPEFNPVQQAWAQMRAEYLVAQDIVRHWQRRVAATAHENEHLFLALLFMLVRTPDPSQDDHQQDHRLRLAISQMIAHFHQLSGMHFSDEQGLTNQLYIHLAQALDRSLFGIGIDNALPAEINQLYPRLMRTTRTALEGLETEYGLRFSDEEAGLVAVIFGAWLMQESDLHEKQLVLITDDDSAREQEIEQQLRELTLLPLTIRYLPLETFREEGAPKDVTLIITPYTTPLPLFSAPLIHTDGLLSEQQQEHIRIMLEGSPSARRPLDAGPALAVPATP</sequence>
<dbReference type="NCBIfam" id="NF008597">
    <property type="entry name" value="PRK11564.1"/>
    <property type="match status" value="1"/>
</dbReference>
<dbReference type="SUPFAM" id="SSF63520">
    <property type="entry name" value="PTS-regulatory domain, PRD"/>
    <property type="match status" value="1"/>
</dbReference>
<evidence type="ECO:0000313" key="5">
    <source>
        <dbReference type="Proteomes" id="UP000017834"/>
    </source>
</evidence>
<proteinExistence type="predicted"/>
<dbReference type="Proteomes" id="UP000017834">
    <property type="component" value="Unassembled WGS sequence"/>
</dbReference>
<dbReference type="InterPro" id="IPR011608">
    <property type="entry name" value="PRD"/>
</dbReference>
<dbReference type="PANTHER" id="PTHR30185">
    <property type="entry name" value="CRYPTIC BETA-GLUCOSIDE BGL OPERON ANTITERMINATOR"/>
    <property type="match status" value="1"/>
</dbReference>